<sequence length="61" mass="7038">MLGRTLPRQTSSCKAFWVIERDGGVCSLTTNMADTEFEEFRHYFERLPQHIKAPAQSYTNA</sequence>
<feature type="non-terminal residue" evidence="1">
    <location>
        <position position="61"/>
    </location>
</feature>
<gene>
    <name evidence="1" type="ORF">L9F63_010877</name>
</gene>
<organism evidence="1 2">
    <name type="scientific">Diploptera punctata</name>
    <name type="common">Pacific beetle cockroach</name>
    <dbReference type="NCBI Taxonomy" id="6984"/>
    <lineage>
        <taxon>Eukaryota</taxon>
        <taxon>Metazoa</taxon>
        <taxon>Ecdysozoa</taxon>
        <taxon>Arthropoda</taxon>
        <taxon>Hexapoda</taxon>
        <taxon>Insecta</taxon>
        <taxon>Pterygota</taxon>
        <taxon>Neoptera</taxon>
        <taxon>Polyneoptera</taxon>
        <taxon>Dictyoptera</taxon>
        <taxon>Blattodea</taxon>
        <taxon>Blaberoidea</taxon>
        <taxon>Blaberidae</taxon>
        <taxon>Diplopterinae</taxon>
        <taxon>Diploptera</taxon>
    </lineage>
</organism>
<proteinExistence type="predicted"/>
<dbReference type="Proteomes" id="UP001233999">
    <property type="component" value="Unassembled WGS sequence"/>
</dbReference>
<evidence type="ECO:0000313" key="1">
    <source>
        <dbReference type="EMBL" id="KAJ9598433.1"/>
    </source>
</evidence>
<reference evidence="1" key="2">
    <citation type="submission" date="2023-05" db="EMBL/GenBank/DDBJ databases">
        <authorList>
            <person name="Fouks B."/>
        </authorList>
    </citation>
    <scope>NUCLEOTIDE SEQUENCE</scope>
    <source>
        <strain evidence="1">Stay&amp;Tobe</strain>
        <tissue evidence="1">Testes</tissue>
    </source>
</reference>
<name>A0AAD8AIK6_DIPPU</name>
<protein>
    <submittedName>
        <fullName evidence="1">Uncharacterized protein</fullName>
    </submittedName>
</protein>
<evidence type="ECO:0000313" key="2">
    <source>
        <dbReference type="Proteomes" id="UP001233999"/>
    </source>
</evidence>
<dbReference type="EMBL" id="JASPKZ010001219">
    <property type="protein sequence ID" value="KAJ9598433.1"/>
    <property type="molecule type" value="Genomic_DNA"/>
</dbReference>
<keyword evidence="2" id="KW-1185">Reference proteome</keyword>
<accession>A0AAD8AIK6</accession>
<reference evidence="1" key="1">
    <citation type="journal article" date="2023" name="IScience">
        <title>Live-bearing cockroach genome reveals convergent evolutionary mechanisms linked to viviparity in insects and beyond.</title>
        <authorList>
            <person name="Fouks B."/>
            <person name="Harrison M.C."/>
            <person name="Mikhailova A.A."/>
            <person name="Marchal E."/>
            <person name="English S."/>
            <person name="Carruthers M."/>
            <person name="Jennings E.C."/>
            <person name="Chiamaka E.L."/>
            <person name="Frigard R.A."/>
            <person name="Pippel M."/>
            <person name="Attardo G.M."/>
            <person name="Benoit J.B."/>
            <person name="Bornberg-Bauer E."/>
            <person name="Tobe S.S."/>
        </authorList>
    </citation>
    <scope>NUCLEOTIDE SEQUENCE</scope>
    <source>
        <strain evidence="1">Stay&amp;Tobe</strain>
    </source>
</reference>
<comment type="caution">
    <text evidence="1">The sequence shown here is derived from an EMBL/GenBank/DDBJ whole genome shotgun (WGS) entry which is preliminary data.</text>
</comment>
<dbReference type="AlphaFoldDB" id="A0AAD8AIK6"/>